<dbReference type="GO" id="GO:0003697">
    <property type="term" value="F:single-stranded DNA binding"/>
    <property type="evidence" value="ECO:0007669"/>
    <property type="project" value="TreeGrafter"/>
</dbReference>
<dbReference type="GO" id="GO:0035861">
    <property type="term" value="C:site of double-strand break"/>
    <property type="evidence" value="ECO:0007669"/>
    <property type="project" value="TreeGrafter"/>
</dbReference>
<dbReference type="GO" id="GO:0000729">
    <property type="term" value="P:DNA double-strand break processing"/>
    <property type="evidence" value="ECO:0007669"/>
    <property type="project" value="TreeGrafter"/>
</dbReference>
<dbReference type="Proteomes" id="UP000668214">
    <property type="component" value="Unassembled WGS sequence"/>
</dbReference>
<dbReference type="InterPro" id="IPR052709">
    <property type="entry name" value="Transposase-MT_Hybrid"/>
</dbReference>
<dbReference type="Gene3D" id="3.30.420.10">
    <property type="entry name" value="Ribonuclease H-like superfamily/Ribonuclease H"/>
    <property type="match status" value="1"/>
</dbReference>
<dbReference type="Gene3D" id="1.10.10.1450">
    <property type="match status" value="1"/>
</dbReference>
<organism evidence="2 3">
    <name type="scientific">Pseudoatta argentina</name>
    <dbReference type="NCBI Taxonomy" id="621737"/>
    <lineage>
        <taxon>Eukaryota</taxon>
        <taxon>Metazoa</taxon>
        <taxon>Ecdysozoa</taxon>
        <taxon>Arthropoda</taxon>
        <taxon>Hexapoda</taxon>
        <taxon>Insecta</taxon>
        <taxon>Pterygota</taxon>
        <taxon>Neoptera</taxon>
        <taxon>Endopterygota</taxon>
        <taxon>Hymenoptera</taxon>
        <taxon>Apocrita</taxon>
        <taxon>Aculeata</taxon>
        <taxon>Formicoidea</taxon>
        <taxon>Formicidae</taxon>
        <taxon>Myrmicinae</taxon>
        <taxon>Pseudoatta</taxon>
    </lineage>
</organism>
<dbReference type="GO" id="GO:0015074">
    <property type="term" value="P:DNA integration"/>
    <property type="evidence" value="ECO:0007669"/>
    <property type="project" value="TreeGrafter"/>
</dbReference>
<dbReference type="GO" id="GO:0003690">
    <property type="term" value="F:double-stranded DNA binding"/>
    <property type="evidence" value="ECO:0007669"/>
    <property type="project" value="TreeGrafter"/>
</dbReference>
<dbReference type="GO" id="GO:0046975">
    <property type="term" value="F:histone H3K36 methyltransferase activity"/>
    <property type="evidence" value="ECO:0007669"/>
    <property type="project" value="TreeGrafter"/>
</dbReference>
<name>A0A836JUI0_9HYME</name>
<accession>A0A836JUI0</accession>
<dbReference type="AlphaFoldDB" id="A0A836JUI0"/>
<protein>
    <submittedName>
        <fullName evidence="2">MOS1T transposase</fullName>
    </submittedName>
</protein>
<evidence type="ECO:0000313" key="3">
    <source>
        <dbReference type="Proteomes" id="UP000668214"/>
    </source>
</evidence>
<keyword evidence="3" id="KW-1185">Reference proteome</keyword>
<feature type="non-terminal residue" evidence="2">
    <location>
        <position position="254"/>
    </location>
</feature>
<dbReference type="InterPro" id="IPR036397">
    <property type="entry name" value="RNaseH_sf"/>
</dbReference>
<dbReference type="GO" id="GO:0000793">
    <property type="term" value="C:condensed chromosome"/>
    <property type="evidence" value="ECO:0007669"/>
    <property type="project" value="TreeGrafter"/>
</dbReference>
<dbReference type="GO" id="GO:0031297">
    <property type="term" value="P:replication fork processing"/>
    <property type="evidence" value="ECO:0007669"/>
    <property type="project" value="TreeGrafter"/>
</dbReference>
<dbReference type="GO" id="GO:0005634">
    <property type="term" value="C:nucleus"/>
    <property type="evidence" value="ECO:0007669"/>
    <property type="project" value="TreeGrafter"/>
</dbReference>
<evidence type="ECO:0000313" key="2">
    <source>
        <dbReference type="EMBL" id="KAG5326229.1"/>
    </source>
</evidence>
<evidence type="ECO:0000259" key="1">
    <source>
        <dbReference type="Pfam" id="PF17906"/>
    </source>
</evidence>
<gene>
    <name evidence="2" type="ORF">G6Z78_0007077</name>
</gene>
<dbReference type="EMBL" id="JAANIA010000218">
    <property type="protein sequence ID" value="KAG5326229.1"/>
    <property type="molecule type" value="Genomic_DNA"/>
</dbReference>
<dbReference type="GO" id="GO:0000014">
    <property type="term" value="F:single-stranded DNA endodeoxyribonuclease activity"/>
    <property type="evidence" value="ECO:0007669"/>
    <property type="project" value="TreeGrafter"/>
</dbReference>
<dbReference type="GO" id="GO:0042800">
    <property type="term" value="F:histone H3K4 methyltransferase activity"/>
    <property type="evidence" value="ECO:0007669"/>
    <property type="project" value="TreeGrafter"/>
</dbReference>
<comment type="caution">
    <text evidence="2">The sequence shown here is derived from an EMBL/GenBank/DDBJ whole genome shotgun (WGS) entry which is preliminary data.</text>
</comment>
<dbReference type="PANTHER" id="PTHR46060">
    <property type="entry name" value="MARINER MOS1 TRANSPOSASE-LIKE PROTEIN"/>
    <property type="match status" value="1"/>
</dbReference>
<proteinExistence type="predicted"/>
<dbReference type="GO" id="GO:0006303">
    <property type="term" value="P:double-strand break repair via nonhomologous end joining"/>
    <property type="evidence" value="ECO:0007669"/>
    <property type="project" value="TreeGrafter"/>
</dbReference>
<sequence length="254" mass="30400">FVPDKVFLRGVLLHYFNMYKSAAEAHRILVQTYDDNALSDTTCRDWFRRFKNNDFQLEDKERSGAPKKFQDKELEQLLDEKYYKLMSQLFQNNCLKGLGMIQKQGHWVPYELKGFFASHRIVTGDEKWIHYDNPKRRKSWGKPGLYAQRHDKVILLHDNARPHVAKPVKTYLETLKWEVVPHPLYSPDIAPSDYHLFRSLAHSLYEQKFTSYEDCTKWFDSWISSKDEQFFRRGIHSLPERWSKVVESDGKYFH</sequence>
<reference evidence="2" key="1">
    <citation type="submission" date="2020-02" db="EMBL/GenBank/DDBJ databases">
        <title>Relaxed selection underlies rapid genomic changes in the transitions from sociality to social parasitism in ants.</title>
        <authorList>
            <person name="Bi X."/>
        </authorList>
    </citation>
    <scope>NUCLEOTIDE SEQUENCE</scope>
    <source>
        <strain evidence="2">BGI-DK2014c</strain>
        <tissue evidence="2">Whole body</tissue>
    </source>
</reference>
<dbReference type="PANTHER" id="PTHR46060:SF1">
    <property type="entry name" value="MARINER MOS1 TRANSPOSASE-LIKE PROTEIN"/>
    <property type="match status" value="1"/>
</dbReference>
<dbReference type="Pfam" id="PF17906">
    <property type="entry name" value="HTH_48"/>
    <property type="match status" value="1"/>
</dbReference>
<dbReference type="GO" id="GO:0044547">
    <property type="term" value="F:DNA topoisomerase binding"/>
    <property type="evidence" value="ECO:0007669"/>
    <property type="project" value="TreeGrafter"/>
</dbReference>
<feature type="non-terminal residue" evidence="2">
    <location>
        <position position="1"/>
    </location>
</feature>
<dbReference type="GO" id="GO:0044774">
    <property type="term" value="P:mitotic DNA integrity checkpoint signaling"/>
    <property type="evidence" value="ECO:0007669"/>
    <property type="project" value="TreeGrafter"/>
</dbReference>
<feature type="domain" description="Mos1 transposase HTH" evidence="1">
    <location>
        <begin position="5"/>
        <end position="54"/>
    </location>
</feature>
<dbReference type="InterPro" id="IPR041426">
    <property type="entry name" value="Mos1_HTH"/>
</dbReference>